<reference evidence="2 3" key="1">
    <citation type="submission" date="2014-03" db="EMBL/GenBank/DDBJ databases">
        <title>Genomics of Bifidobacteria.</title>
        <authorList>
            <person name="Ventura M."/>
            <person name="Milani C."/>
            <person name="Lugli G.A."/>
        </authorList>
    </citation>
    <scope>NUCLEOTIDE SEQUENCE [LARGE SCALE GENOMIC DNA]</scope>
    <source>
        <strain evidence="2 3">DSM 21395</strain>
    </source>
</reference>
<keyword evidence="3" id="KW-1185">Reference proteome</keyword>
<dbReference type="RefSeq" id="WP_033513468.1">
    <property type="nucleotide sequence ID" value="NZ_JDUO01000015.1"/>
</dbReference>
<gene>
    <name evidence="2" type="ORF">BMON_0146</name>
</gene>
<comment type="caution">
    <text evidence="2">The sequence shown here is derived from an EMBL/GenBank/DDBJ whole genome shotgun (WGS) entry which is preliminary data.</text>
</comment>
<evidence type="ECO:0000313" key="2">
    <source>
        <dbReference type="EMBL" id="KFI80274.1"/>
    </source>
</evidence>
<feature type="region of interest" description="Disordered" evidence="1">
    <location>
        <begin position="1"/>
        <end position="23"/>
    </location>
</feature>
<evidence type="ECO:0000313" key="3">
    <source>
        <dbReference type="Proteomes" id="UP000029082"/>
    </source>
</evidence>
<feature type="compositionally biased region" description="Basic and acidic residues" evidence="1">
    <location>
        <begin position="1"/>
        <end position="18"/>
    </location>
</feature>
<accession>A0A087CAH4</accession>
<dbReference type="GeneID" id="93095010"/>
<evidence type="ECO:0000256" key="1">
    <source>
        <dbReference type="SAM" id="MobiDB-lite"/>
    </source>
</evidence>
<protein>
    <submittedName>
        <fullName evidence="2">Uncharacterized protein</fullName>
    </submittedName>
</protein>
<name>A0A087CAH4_9BIFI</name>
<dbReference type="EMBL" id="JGZE01000001">
    <property type="protein sequence ID" value="KFI80274.1"/>
    <property type="molecule type" value="Genomic_DNA"/>
</dbReference>
<proteinExistence type="predicted"/>
<dbReference type="AlphaFoldDB" id="A0A087CAH4"/>
<organism evidence="2 3">
    <name type="scientific">Bifidobacterium mongoliense DSM 21395</name>
    <dbReference type="NCBI Taxonomy" id="1437603"/>
    <lineage>
        <taxon>Bacteria</taxon>
        <taxon>Bacillati</taxon>
        <taxon>Actinomycetota</taxon>
        <taxon>Actinomycetes</taxon>
        <taxon>Bifidobacteriales</taxon>
        <taxon>Bifidobacteriaceae</taxon>
        <taxon>Bifidobacterium</taxon>
    </lineage>
</organism>
<sequence length="67" mass="7867">MPKEKFYESDYEHPKVQGDDNEPDLTVQWGDEPPYIKGAMTLNSRSAINRLIRSLRRARNQQFGKDQ</sequence>
<dbReference type="Proteomes" id="UP000029082">
    <property type="component" value="Unassembled WGS sequence"/>
</dbReference>